<dbReference type="InterPro" id="IPR013078">
    <property type="entry name" value="His_Pase_superF_clade-1"/>
</dbReference>
<dbReference type="GO" id="GO:0005737">
    <property type="term" value="C:cytoplasm"/>
    <property type="evidence" value="ECO:0007669"/>
    <property type="project" value="TreeGrafter"/>
</dbReference>
<dbReference type="Pfam" id="PF00300">
    <property type="entry name" value="His_Phos_1"/>
    <property type="match status" value="1"/>
</dbReference>
<dbReference type="Gene3D" id="3.40.50.1240">
    <property type="entry name" value="Phosphoglycerate mutase-like"/>
    <property type="match status" value="1"/>
</dbReference>
<reference evidence="2" key="1">
    <citation type="submission" date="2017-08" db="EMBL/GenBank/DDBJ databases">
        <authorList>
            <person name="Varghese N."/>
            <person name="Submissions S."/>
        </authorList>
    </citation>
    <scope>NUCLEOTIDE SEQUENCE [LARGE SCALE GENOMIC DNA]</scope>
    <source>
        <strain evidence="2">JC22</strain>
    </source>
</reference>
<dbReference type="EMBL" id="OBMQ01000012">
    <property type="protein sequence ID" value="SOC20973.1"/>
    <property type="molecule type" value="Genomic_DNA"/>
</dbReference>
<keyword evidence="2" id="KW-1185">Reference proteome</keyword>
<evidence type="ECO:0000313" key="1">
    <source>
        <dbReference type="EMBL" id="SOC20973.1"/>
    </source>
</evidence>
<organism evidence="1 2">
    <name type="scientific">Ureibacillus xyleni</name>
    <dbReference type="NCBI Taxonomy" id="614648"/>
    <lineage>
        <taxon>Bacteria</taxon>
        <taxon>Bacillati</taxon>
        <taxon>Bacillota</taxon>
        <taxon>Bacilli</taxon>
        <taxon>Bacillales</taxon>
        <taxon>Caryophanaceae</taxon>
        <taxon>Ureibacillus</taxon>
    </lineage>
</organism>
<dbReference type="Proteomes" id="UP000219636">
    <property type="component" value="Unassembled WGS sequence"/>
</dbReference>
<gene>
    <name evidence="1" type="ORF">SAMN05880501_11285</name>
</gene>
<dbReference type="GO" id="GO:0016791">
    <property type="term" value="F:phosphatase activity"/>
    <property type="evidence" value="ECO:0007669"/>
    <property type="project" value="TreeGrafter"/>
</dbReference>
<dbReference type="InterPro" id="IPR050275">
    <property type="entry name" value="PGM_Phosphatase"/>
</dbReference>
<evidence type="ECO:0000313" key="2">
    <source>
        <dbReference type="Proteomes" id="UP000219636"/>
    </source>
</evidence>
<name>A0A285TFX0_9BACL</name>
<dbReference type="PANTHER" id="PTHR48100:SF59">
    <property type="entry name" value="ADENOSYLCOBALAMIN_ALPHA-RIBAZOLE PHOSPHATASE"/>
    <property type="match status" value="1"/>
</dbReference>
<accession>A0A285TFX0</accession>
<dbReference type="PANTHER" id="PTHR48100">
    <property type="entry name" value="BROAD-SPECIFICITY PHOSPHATASE YOR283W-RELATED"/>
    <property type="match status" value="1"/>
</dbReference>
<dbReference type="InterPro" id="IPR029033">
    <property type="entry name" value="His_PPase_superfam"/>
</dbReference>
<protein>
    <submittedName>
        <fullName evidence="1">Alpha-ribazole phosphatase</fullName>
    </submittedName>
</protein>
<dbReference type="OrthoDB" id="9783269at2"/>
<dbReference type="RefSeq" id="WP_097074569.1">
    <property type="nucleotide sequence ID" value="NZ_OBMQ01000012.1"/>
</dbReference>
<dbReference type="AlphaFoldDB" id="A0A285TFX0"/>
<dbReference type="CDD" id="cd07067">
    <property type="entry name" value="HP_PGM_like"/>
    <property type="match status" value="1"/>
</dbReference>
<proteinExistence type="predicted"/>
<dbReference type="SUPFAM" id="SSF53254">
    <property type="entry name" value="Phosphoglycerate mutase-like"/>
    <property type="match status" value="1"/>
</dbReference>
<sequence length="199" mass="23288">MGDSVIVHLIRHEKTEANRLKKYVGWTDEPIIKNSQPLQLPFQPNIVYGSDLNRCAETAKLYFPNAQFKALFPLRELNFGEFEMKTYEQLKNLPIYREWIDYPEEITPPNGENFRHFTYRVTQCFRQIVVKPTTYTFVVHGGVIRLLLSLFGPSEKSFQEIAVNHRTIYTLKWPDTTSIKGGLRCESLLVEPIMEKENM</sequence>